<protein>
    <recommendedName>
        <fullName evidence="4">Auto-transporter adhesin head GIN domain-containing protein</fullName>
    </recommendedName>
</protein>
<proteinExistence type="predicted"/>
<dbReference type="RefSeq" id="WP_273629970.1">
    <property type="nucleotide sequence ID" value="NZ_CP117167.1"/>
</dbReference>
<dbReference type="Gene3D" id="2.160.20.120">
    <property type="match status" value="1"/>
</dbReference>
<reference evidence="2 3" key="1">
    <citation type="submission" date="2023-02" db="EMBL/GenBank/DDBJ databases">
        <title>Genome sequence of Mucilaginibacter jinjuensis strain KACC 16571.</title>
        <authorList>
            <person name="Kim S."/>
            <person name="Heo J."/>
            <person name="Kwon S.-W."/>
        </authorList>
    </citation>
    <scope>NUCLEOTIDE SEQUENCE [LARGE SCALE GENOMIC DNA]</scope>
    <source>
        <strain evidence="2 3">KACC 16571</strain>
    </source>
</reference>
<accession>A0ABY7T5N5</accession>
<evidence type="ECO:0000313" key="2">
    <source>
        <dbReference type="EMBL" id="WCT11780.1"/>
    </source>
</evidence>
<organism evidence="2 3">
    <name type="scientific">Mucilaginibacter jinjuensis</name>
    <dbReference type="NCBI Taxonomy" id="1176721"/>
    <lineage>
        <taxon>Bacteria</taxon>
        <taxon>Pseudomonadati</taxon>
        <taxon>Bacteroidota</taxon>
        <taxon>Sphingobacteriia</taxon>
        <taxon>Sphingobacteriales</taxon>
        <taxon>Sphingobacteriaceae</taxon>
        <taxon>Mucilaginibacter</taxon>
    </lineage>
</organism>
<keyword evidence="1" id="KW-0175">Coiled coil</keyword>
<keyword evidence="3" id="KW-1185">Reference proteome</keyword>
<evidence type="ECO:0000256" key="1">
    <source>
        <dbReference type="SAM" id="Coils"/>
    </source>
</evidence>
<evidence type="ECO:0008006" key="4">
    <source>
        <dbReference type="Google" id="ProtNLM"/>
    </source>
</evidence>
<dbReference type="EMBL" id="CP117167">
    <property type="protein sequence ID" value="WCT11780.1"/>
    <property type="molecule type" value="Genomic_DNA"/>
</dbReference>
<feature type="coiled-coil region" evidence="1">
    <location>
        <begin position="132"/>
        <end position="159"/>
    </location>
</feature>
<sequence length="247" mass="28013">MIFKRTALKMSTMILLVSLVLVTIGLFASNMALKTEYTKLDKNDKYWNYTTVLNQPFKYLKIDGGNVTRIIFEQAPTSTVRIAKFWSDYKMEGGFKTYVSNDTLHISMVYHPQKDSNKEWLENTEAVRISTSELLSVEVNNVQLAIENLKQNKLNLNVAGRSKIWVKSLNNKFDSLNVVEHNNAEVHINVTDNFKGPNVIDFQHINANLNDGSFLDAGRSYTNDLKLNMADSSSIILSGKSVSKLHK</sequence>
<gene>
    <name evidence="2" type="ORF">PQO05_23910</name>
</gene>
<evidence type="ECO:0000313" key="3">
    <source>
        <dbReference type="Proteomes" id="UP001216139"/>
    </source>
</evidence>
<dbReference type="Proteomes" id="UP001216139">
    <property type="component" value="Chromosome"/>
</dbReference>
<name>A0ABY7T5N5_9SPHI</name>